<sequence>MDRYAATRPPTKHITGLSGRLLSVRPRRDRNPERTLVASPSDTISIFKDSSKTGASGSRHTDTSERPSRARTMSSGTLMSFQSTISTFSMASGHKDGCCTHLKTPPLSEVDLEVQHMPPVHAPLRSAQTSLRLVVGVQKKERPPLTPSAAQARHMVSDHPTNSVLSPGHTTRNPPRALPIASRIIRRSSSPDSLSTASSSEAPATPRTHSPLLDESRPTSTLEDLEQASRFRVNAVCVTCRKKGSNFPSCSSCGEMWCSRECRLKSNGGRGHLCSRRTGASTSHIIFPGFALVPSYIASFGVQARIVYTTPIVVSLAIASVDSNTQDTRDPQSSDIGVISGPLEMTCQSFVPVSLSVELELEHLDTQTSQTFATRVCSEHSVAKFGRRIAASWRVVDRRAVPYSDCQPGTYGKYSFVISLTGDTGSRTTSHCPVLPRDVSSSSLPAADWSTLLSSGVRPLPVEFGTPSAEGQTCDSSCNLLCQSVASPRSETRSRLRTRPNQNTGHSSQRFALQFSGHREP</sequence>
<feature type="region of interest" description="Disordered" evidence="1">
    <location>
        <begin position="25"/>
        <end position="75"/>
    </location>
</feature>
<dbReference type="OrthoDB" id="2526979at2759"/>
<feature type="compositionally biased region" description="Polar residues" evidence="1">
    <location>
        <begin position="159"/>
        <end position="173"/>
    </location>
</feature>
<feature type="compositionally biased region" description="Low complexity" evidence="1">
    <location>
        <begin position="174"/>
        <end position="208"/>
    </location>
</feature>
<proteinExistence type="predicted"/>
<dbReference type="STRING" id="914234.M2R5X4"/>
<name>M2R5X4_CERS8</name>
<evidence type="ECO:0000256" key="1">
    <source>
        <dbReference type="SAM" id="MobiDB-lite"/>
    </source>
</evidence>
<feature type="region of interest" description="Disordered" evidence="1">
    <location>
        <begin position="489"/>
        <end position="521"/>
    </location>
</feature>
<evidence type="ECO:0000313" key="2">
    <source>
        <dbReference type="EMBL" id="EMD39960.1"/>
    </source>
</evidence>
<protein>
    <submittedName>
        <fullName evidence="2">Uncharacterized protein</fullName>
    </submittedName>
</protein>
<reference evidence="2 3" key="1">
    <citation type="journal article" date="2012" name="Proc. Natl. Acad. Sci. U.S.A.">
        <title>Comparative genomics of Ceriporiopsis subvermispora and Phanerochaete chrysosporium provide insight into selective ligninolysis.</title>
        <authorList>
            <person name="Fernandez-Fueyo E."/>
            <person name="Ruiz-Duenas F.J."/>
            <person name="Ferreira P."/>
            <person name="Floudas D."/>
            <person name="Hibbett D.S."/>
            <person name="Canessa P."/>
            <person name="Larrondo L.F."/>
            <person name="James T.Y."/>
            <person name="Seelenfreund D."/>
            <person name="Lobos S."/>
            <person name="Polanco R."/>
            <person name="Tello M."/>
            <person name="Honda Y."/>
            <person name="Watanabe T."/>
            <person name="Watanabe T."/>
            <person name="Ryu J.S."/>
            <person name="Kubicek C.P."/>
            <person name="Schmoll M."/>
            <person name="Gaskell J."/>
            <person name="Hammel K.E."/>
            <person name="St John F.J."/>
            <person name="Vanden Wymelenberg A."/>
            <person name="Sabat G."/>
            <person name="Splinter BonDurant S."/>
            <person name="Syed K."/>
            <person name="Yadav J.S."/>
            <person name="Doddapaneni H."/>
            <person name="Subramanian V."/>
            <person name="Lavin J.L."/>
            <person name="Oguiza J.A."/>
            <person name="Perez G."/>
            <person name="Pisabarro A.G."/>
            <person name="Ramirez L."/>
            <person name="Santoyo F."/>
            <person name="Master E."/>
            <person name="Coutinho P.M."/>
            <person name="Henrissat B."/>
            <person name="Lombard V."/>
            <person name="Magnuson J.K."/>
            <person name="Kuees U."/>
            <person name="Hori C."/>
            <person name="Igarashi K."/>
            <person name="Samejima M."/>
            <person name="Held B.W."/>
            <person name="Barry K.W."/>
            <person name="LaButti K.M."/>
            <person name="Lapidus A."/>
            <person name="Lindquist E.A."/>
            <person name="Lucas S.M."/>
            <person name="Riley R."/>
            <person name="Salamov A.A."/>
            <person name="Hoffmeister D."/>
            <person name="Schwenk D."/>
            <person name="Hadar Y."/>
            <person name="Yarden O."/>
            <person name="de Vries R.P."/>
            <person name="Wiebenga A."/>
            <person name="Stenlid J."/>
            <person name="Eastwood D."/>
            <person name="Grigoriev I.V."/>
            <person name="Berka R.M."/>
            <person name="Blanchette R.A."/>
            <person name="Kersten P."/>
            <person name="Martinez A.T."/>
            <person name="Vicuna R."/>
            <person name="Cullen D."/>
        </authorList>
    </citation>
    <scope>NUCLEOTIDE SEQUENCE [LARGE SCALE GENOMIC DNA]</scope>
    <source>
        <strain evidence="2 3">B</strain>
    </source>
</reference>
<accession>M2R5X4</accession>
<dbReference type="HOGENOM" id="CLU_522732_0_0_1"/>
<dbReference type="EMBL" id="KB445793">
    <property type="protein sequence ID" value="EMD39960.1"/>
    <property type="molecule type" value="Genomic_DNA"/>
</dbReference>
<organism evidence="2 3">
    <name type="scientific">Ceriporiopsis subvermispora (strain B)</name>
    <name type="common">White-rot fungus</name>
    <name type="synonym">Gelatoporia subvermispora</name>
    <dbReference type="NCBI Taxonomy" id="914234"/>
    <lineage>
        <taxon>Eukaryota</taxon>
        <taxon>Fungi</taxon>
        <taxon>Dikarya</taxon>
        <taxon>Basidiomycota</taxon>
        <taxon>Agaricomycotina</taxon>
        <taxon>Agaricomycetes</taxon>
        <taxon>Polyporales</taxon>
        <taxon>Gelatoporiaceae</taxon>
        <taxon>Gelatoporia</taxon>
    </lineage>
</organism>
<evidence type="ECO:0000313" key="3">
    <source>
        <dbReference type="Proteomes" id="UP000016930"/>
    </source>
</evidence>
<keyword evidence="3" id="KW-1185">Reference proteome</keyword>
<feature type="compositionally biased region" description="Polar residues" evidence="1">
    <location>
        <begin position="499"/>
        <end position="511"/>
    </location>
</feature>
<gene>
    <name evidence="2" type="ORF">CERSUDRAFT_122092</name>
</gene>
<dbReference type="AlphaFoldDB" id="M2R5X4"/>
<dbReference type="Proteomes" id="UP000016930">
    <property type="component" value="Unassembled WGS sequence"/>
</dbReference>
<feature type="compositionally biased region" description="Basic and acidic residues" evidence="1">
    <location>
        <begin position="59"/>
        <end position="68"/>
    </location>
</feature>
<feature type="region of interest" description="Disordered" evidence="1">
    <location>
        <begin position="140"/>
        <end position="221"/>
    </location>
</feature>